<keyword evidence="3" id="KW-1185">Reference proteome</keyword>
<protein>
    <submittedName>
        <fullName evidence="2">Uncharacterized protein</fullName>
    </submittedName>
</protein>
<dbReference type="EMBL" id="JAHXZJ010000001">
    <property type="protein sequence ID" value="KAH0568946.1"/>
    <property type="molecule type" value="Genomic_DNA"/>
</dbReference>
<name>A0AAV7J905_COTGL</name>
<gene>
    <name evidence="2" type="ORF">KQX54_021645</name>
</gene>
<sequence>MYAEIEGTPGSGRGAGGRVGSQAGALRAQRSLMVRSTKTELPLIAITEEDTKNDLAESRMSKAEPEEQHIGPGSQKFGIVGPQCSGALPDVPGAPLKWMDIIFL</sequence>
<comment type="caution">
    <text evidence="2">The sequence shown here is derived from an EMBL/GenBank/DDBJ whole genome shotgun (WGS) entry which is preliminary data.</text>
</comment>
<feature type="compositionally biased region" description="Gly residues" evidence="1">
    <location>
        <begin position="9"/>
        <end position="19"/>
    </location>
</feature>
<evidence type="ECO:0000313" key="3">
    <source>
        <dbReference type="Proteomes" id="UP000826195"/>
    </source>
</evidence>
<proteinExistence type="predicted"/>
<accession>A0AAV7J905</accession>
<organism evidence="2 3">
    <name type="scientific">Cotesia glomerata</name>
    <name type="common">Lepidopteran parasitic wasp</name>
    <name type="synonym">Apanteles glomeratus</name>
    <dbReference type="NCBI Taxonomy" id="32391"/>
    <lineage>
        <taxon>Eukaryota</taxon>
        <taxon>Metazoa</taxon>
        <taxon>Ecdysozoa</taxon>
        <taxon>Arthropoda</taxon>
        <taxon>Hexapoda</taxon>
        <taxon>Insecta</taxon>
        <taxon>Pterygota</taxon>
        <taxon>Neoptera</taxon>
        <taxon>Endopterygota</taxon>
        <taxon>Hymenoptera</taxon>
        <taxon>Apocrita</taxon>
        <taxon>Ichneumonoidea</taxon>
        <taxon>Braconidae</taxon>
        <taxon>Microgastrinae</taxon>
        <taxon>Cotesia</taxon>
    </lineage>
</organism>
<feature type="region of interest" description="Disordered" evidence="1">
    <location>
        <begin position="1"/>
        <end position="22"/>
    </location>
</feature>
<reference evidence="2 3" key="1">
    <citation type="journal article" date="2021" name="J. Hered.">
        <title>A chromosome-level genome assembly of the parasitoid wasp, Cotesia glomerata (Hymenoptera: Braconidae).</title>
        <authorList>
            <person name="Pinto B.J."/>
            <person name="Weis J.J."/>
            <person name="Gamble T."/>
            <person name="Ode P.J."/>
            <person name="Paul R."/>
            <person name="Zaspel J.M."/>
        </authorList>
    </citation>
    <scope>NUCLEOTIDE SEQUENCE [LARGE SCALE GENOMIC DNA]</scope>
    <source>
        <strain evidence="2">CgM1</strain>
    </source>
</reference>
<dbReference type="Proteomes" id="UP000826195">
    <property type="component" value="Unassembled WGS sequence"/>
</dbReference>
<evidence type="ECO:0000313" key="2">
    <source>
        <dbReference type="EMBL" id="KAH0568946.1"/>
    </source>
</evidence>
<evidence type="ECO:0000256" key="1">
    <source>
        <dbReference type="SAM" id="MobiDB-lite"/>
    </source>
</evidence>
<feature type="region of interest" description="Disordered" evidence="1">
    <location>
        <begin position="52"/>
        <end position="78"/>
    </location>
</feature>
<feature type="compositionally biased region" description="Basic and acidic residues" evidence="1">
    <location>
        <begin position="52"/>
        <end position="69"/>
    </location>
</feature>
<dbReference type="AlphaFoldDB" id="A0AAV7J905"/>